<comment type="caution">
    <text evidence="6">The sequence shown here is derived from an EMBL/GenBank/DDBJ whole genome shotgun (WGS) entry which is preliminary data.</text>
</comment>
<evidence type="ECO:0000256" key="4">
    <source>
        <dbReference type="ARBA" id="ARBA00023136"/>
    </source>
</evidence>
<dbReference type="EMBL" id="JAHXDN010000002">
    <property type="protein sequence ID" value="MBW4707773.1"/>
    <property type="molecule type" value="Genomic_DNA"/>
</dbReference>
<gene>
    <name evidence="6" type="ORF">KX928_08240</name>
</gene>
<evidence type="ECO:0000256" key="2">
    <source>
        <dbReference type="ARBA" id="ARBA00022692"/>
    </source>
</evidence>
<feature type="transmembrane region" description="Helical" evidence="5">
    <location>
        <begin position="283"/>
        <end position="302"/>
    </location>
</feature>
<keyword evidence="2 5" id="KW-0812">Transmembrane</keyword>
<accession>A0A9X1K1R0</accession>
<dbReference type="AlphaFoldDB" id="A0A9X1K1R0"/>
<dbReference type="GO" id="GO:0004671">
    <property type="term" value="F:protein C-terminal S-isoprenylcysteine carboxyl O-methyltransferase activity"/>
    <property type="evidence" value="ECO:0007669"/>
    <property type="project" value="InterPro"/>
</dbReference>
<organism evidence="6 7">
    <name type="scientific">Roseobacter insulae</name>
    <dbReference type="NCBI Taxonomy" id="2859783"/>
    <lineage>
        <taxon>Bacteria</taxon>
        <taxon>Pseudomonadati</taxon>
        <taxon>Pseudomonadota</taxon>
        <taxon>Alphaproteobacteria</taxon>
        <taxon>Rhodobacterales</taxon>
        <taxon>Roseobacteraceae</taxon>
        <taxon>Roseobacter</taxon>
    </lineage>
</organism>
<evidence type="ECO:0000313" key="7">
    <source>
        <dbReference type="Proteomes" id="UP001138661"/>
    </source>
</evidence>
<feature type="transmembrane region" description="Helical" evidence="5">
    <location>
        <begin position="80"/>
        <end position="101"/>
    </location>
</feature>
<evidence type="ECO:0000313" key="6">
    <source>
        <dbReference type="EMBL" id="MBW4707773.1"/>
    </source>
</evidence>
<feature type="transmembrane region" description="Helical" evidence="5">
    <location>
        <begin position="35"/>
        <end position="59"/>
    </location>
</feature>
<reference evidence="6" key="1">
    <citation type="submission" date="2021-07" db="EMBL/GenBank/DDBJ databases">
        <title>Roseobacter insulae sp. nov., isolated from a tidal flat.</title>
        <authorList>
            <person name="Park S."/>
            <person name="Yoon J.-H."/>
        </authorList>
    </citation>
    <scope>NUCLEOTIDE SEQUENCE</scope>
    <source>
        <strain evidence="6">YSTF-M11</strain>
    </source>
</reference>
<evidence type="ECO:0000256" key="1">
    <source>
        <dbReference type="ARBA" id="ARBA00004141"/>
    </source>
</evidence>
<dbReference type="Pfam" id="PF04140">
    <property type="entry name" value="ICMT"/>
    <property type="match status" value="1"/>
</dbReference>
<dbReference type="InterPro" id="IPR007269">
    <property type="entry name" value="ICMT_MeTrfase"/>
</dbReference>
<dbReference type="RefSeq" id="WP_219500898.1">
    <property type="nucleotide sequence ID" value="NZ_JAHXDN010000002.1"/>
</dbReference>
<feature type="transmembrane region" description="Helical" evidence="5">
    <location>
        <begin position="207"/>
        <end position="228"/>
    </location>
</feature>
<sequence>MKPTSVASNVSTVIGVLALTTGVIIQIGNPSETKVAAALFLVFCYVIPVALYETLVLKVHKRASTGLDWSKPRAGDPGRVALKLLGFVAVIAAIMAIHSVFRIYSVRRLMDPMVAMIMLAPFVIPMIVLYFWHVDRRMVSPRDGYWHMGAWIVGRNRDPDWPLMKNFVLGWVIKGFFLPVMFAYLAANMPGLSARAGQMTEGPVMAVAYLAKVMVVMELTIVVVGYTMTARLFDAHIRSPNGYLAAWVVTMICYEPFNKVTSGRIYARHTGQSWSDVIGDYQLLFWPWLVLIIASFFVWMWSTAIFGLRWSNLTHRGIITNGPYALSKHPDYVAKSTFFWLTAAPFLTAVTAWTAITATLALVVTNLVYFGRARMEEKHLSEDPDYVAYALEMNRRSIFRPLARWVPYLIYTAPDGRNGLEPEHPGGLAHPAE</sequence>
<name>A0A9X1K1R0_9RHOB</name>
<comment type="subcellular location">
    <subcellularLocation>
        <location evidence="1">Membrane</location>
        <topology evidence="1">Multi-pass membrane protein</topology>
    </subcellularLocation>
</comment>
<feature type="transmembrane region" description="Helical" evidence="5">
    <location>
        <begin position="167"/>
        <end position="187"/>
    </location>
</feature>
<evidence type="ECO:0008006" key="8">
    <source>
        <dbReference type="Google" id="ProtNLM"/>
    </source>
</evidence>
<evidence type="ECO:0000256" key="5">
    <source>
        <dbReference type="SAM" id="Phobius"/>
    </source>
</evidence>
<feature type="transmembrane region" description="Helical" evidence="5">
    <location>
        <begin position="113"/>
        <end position="132"/>
    </location>
</feature>
<keyword evidence="7" id="KW-1185">Reference proteome</keyword>
<feature type="transmembrane region" description="Helical" evidence="5">
    <location>
        <begin position="338"/>
        <end position="369"/>
    </location>
</feature>
<keyword evidence="4 5" id="KW-0472">Membrane</keyword>
<evidence type="ECO:0000256" key="3">
    <source>
        <dbReference type="ARBA" id="ARBA00022989"/>
    </source>
</evidence>
<feature type="transmembrane region" description="Helical" evidence="5">
    <location>
        <begin position="12"/>
        <end position="29"/>
    </location>
</feature>
<dbReference type="Proteomes" id="UP001138661">
    <property type="component" value="Unassembled WGS sequence"/>
</dbReference>
<keyword evidence="3 5" id="KW-1133">Transmembrane helix</keyword>
<dbReference type="GO" id="GO:0016020">
    <property type="term" value="C:membrane"/>
    <property type="evidence" value="ECO:0007669"/>
    <property type="project" value="UniProtKB-SubCell"/>
</dbReference>
<proteinExistence type="predicted"/>
<protein>
    <recommendedName>
        <fullName evidence="8">Isoprenylcysteine carboxyl methyltransferase (ICMT) family protein</fullName>
    </recommendedName>
</protein>